<protein>
    <submittedName>
        <fullName evidence="2">GNAT family N-acetyltransferase</fullName>
    </submittedName>
</protein>
<gene>
    <name evidence="2" type="ORF">MKF32_16660</name>
</gene>
<dbReference type="InterPro" id="IPR050276">
    <property type="entry name" value="MshD_Acetyltransferase"/>
</dbReference>
<dbReference type="Proteomes" id="UP001057348">
    <property type="component" value="Chromosome"/>
</dbReference>
<sequence length="155" mass="17790">MMMQQLTIQKAKNYDHALYELLLLADPSKEIVDEYLARGECYTAYISGKLAGVYVMITTRPQTVEIVNIAVKQSMQKQGIGKQLIRDAIEKAKHMGAKVIEIGTGNSSIHQLSLYQKCGFRLQAIDHDFFIRHYDEEIFENGIQCRDMVRLYLDL</sequence>
<dbReference type="PANTHER" id="PTHR43617">
    <property type="entry name" value="L-AMINO ACID N-ACETYLTRANSFERASE"/>
    <property type="match status" value="1"/>
</dbReference>
<dbReference type="Pfam" id="PF00583">
    <property type="entry name" value="Acetyltransf_1"/>
    <property type="match status" value="1"/>
</dbReference>
<proteinExistence type="predicted"/>
<reference evidence="2" key="1">
    <citation type="submission" date="2022-02" db="EMBL/GenBank/DDBJ databases">
        <title>Draft Genome Sequence of Bacillus vallismortis Strain BL01, Isolated from Artemisia lerchiana Web. Roots.</title>
        <authorList>
            <person name="Chebotar V.K."/>
            <person name="Gancheva M.S."/>
            <person name="Chizhevskaya E.P."/>
            <person name="Komarova O.V."/>
            <person name="Baganova M.E."/>
            <person name="Zaplatkin A.N."/>
            <person name="Pishchik V.N."/>
        </authorList>
    </citation>
    <scope>NUCLEOTIDE SEQUENCE</scope>
    <source>
        <strain evidence="2">BL01</strain>
    </source>
</reference>
<dbReference type="CDD" id="cd04301">
    <property type="entry name" value="NAT_SF"/>
    <property type="match status" value="1"/>
</dbReference>
<dbReference type="InterPro" id="IPR000182">
    <property type="entry name" value="GNAT_dom"/>
</dbReference>
<feature type="domain" description="N-acetyltransferase" evidence="1">
    <location>
        <begin position="6"/>
        <end position="155"/>
    </location>
</feature>
<evidence type="ECO:0000313" key="2">
    <source>
        <dbReference type="EMBL" id="USP94824.1"/>
    </source>
</evidence>
<dbReference type="PROSITE" id="PS51186">
    <property type="entry name" value="GNAT"/>
    <property type="match status" value="1"/>
</dbReference>
<accession>A0ABY4XX59</accession>
<organism evidence="2 3">
    <name type="scientific">Bacillus vallismortis</name>
    <dbReference type="NCBI Taxonomy" id="72361"/>
    <lineage>
        <taxon>Bacteria</taxon>
        <taxon>Bacillati</taxon>
        <taxon>Bacillota</taxon>
        <taxon>Bacilli</taxon>
        <taxon>Bacillales</taxon>
        <taxon>Bacillaceae</taxon>
        <taxon>Bacillus</taxon>
    </lineage>
</organism>
<dbReference type="SUPFAM" id="SSF55729">
    <property type="entry name" value="Acyl-CoA N-acyltransferases (Nat)"/>
    <property type="match status" value="1"/>
</dbReference>
<evidence type="ECO:0000313" key="3">
    <source>
        <dbReference type="Proteomes" id="UP001057348"/>
    </source>
</evidence>
<dbReference type="RefSeq" id="WP_202328015.1">
    <property type="nucleotide sequence ID" value="NZ_CP092751.1"/>
</dbReference>
<keyword evidence="3" id="KW-1185">Reference proteome</keyword>
<dbReference type="InterPro" id="IPR016181">
    <property type="entry name" value="Acyl_CoA_acyltransferase"/>
</dbReference>
<evidence type="ECO:0000259" key="1">
    <source>
        <dbReference type="PROSITE" id="PS51186"/>
    </source>
</evidence>
<dbReference type="EMBL" id="CP092751">
    <property type="protein sequence ID" value="USP94824.1"/>
    <property type="molecule type" value="Genomic_DNA"/>
</dbReference>
<dbReference type="Gene3D" id="3.40.630.30">
    <property type="match status" value="1"/>
</dbReference>
<name>A0ABY4XX59_BACVA</name>